<dbReference type="InterPro" id="IPR000160">
    <property type="entry name" value="GGDEF_dom"/>
</dbReference>
<reference evidence="9 10" key="1">
    <citation type="submission" date="2020-07" db="EMBL/GenBank/DDBJ databases">
        <title>Pusillimonas sp. nov., isolated from poultry manure in Taiwan.</title>
        <authorList>
            <person name="Lin S.-Y."/>
            <person name="Tang Y.-S."/>
            <person name="Young C.-C."/>
        </authorList>
    </citation>
    <scope>NUCLEOTIDE SEQUENCE [LARGE SCALE GENOMIC DNA]</scope>
    <source>
        <strain evidence="9 10">CC-YST705</strain>
    </source>
</reference>
<dbReference type="SUPFAM" id="SSF103190">
    <property type="entry name" value="Sensory domain-like"/>
    <property type="match status" value="2"/>
</dbReference>
<proteinExistence type="predicted"/>
<dbReference type="InterPro" id="IPR029151">
    <property type="entry name" value="Sensor-like_sf"/>
</dbReference>
<keyword evidence="10" id="KW-1185">Reference proteome</keyword>
<dbReference type="Gene3D" id="3.30.450.20">
    <property type="entry name" value="PAS domain"/>
    <property type="match status" value="1"/>
</dbReference>
<dbReference type="InterPro" id="IPR033479">
    <property type="entry name" value="dCache_1"/>
</dbReference>
<dbReference type="Gene3D" id="6.10.340.10">
    <property type="match status" value="1"/>
</dbReference>
<dbReference type="InterPro" id="IPR043128">
    <property type="entry name" value="Rev_trsase/Diguanyl_cyclase"/>
</dbReference>
<dbReference type="NCBIfam" id="TIGR00254">
    <property type="entry name" value="GGDEF"/>
    <property type="match status" value="1"/>
</dbReference>
<evidence type="ECO:0000256" key="5">
    <source>
        <dbReference type="ARBA" id="ARBA00022989"/>
    </source>
</evidence>
<evidence type="ECO:0000256" key="6">
    <source>
        <dbReference type="ARBA" id="ARBA00023136"/>
    </source>
</evidence>
<evidence type="ECO:0000256" key="2">
    <source>
        <dbReference type="ARBA" id="ARBA00012528"/>
    </source>
</evidence>
<protein>
    <recommendedName>
        <fullName evidence="2">diguanylate cyclase</fullName>
        <ecNumber evidence="2">2.7.7.65</ecNumber>
    </recommendedName>
</protein>
<feature type="domain" description="GGDEF" evidence="8">
    <location>
        <begin position="392"/>
        <end position="521"/>
    </location>
</feature>
<dbReference type="EMBL" id="JACDXW010000001">
    <property type="protein sequence ID" value="MCB5362713.1"/>
    <property type="molecule type" value="Genomic_DNA"/>
</dbReference>
<organism evidence="9 10">
    <name type="scientific">Mesopusillimonas faecipullorum</name>
    <dbReference type="NCBI Taxonomy" id="2755040"/>
    <lineage>
        <taxon>Bacteria</taxon>
        <taxon>Pseudomonadati</taxon>
        <taxon>Pseudomonadota</taxon>
        <taxon>Betaproteobacteria</taxon>
        <taxon>Burkholderiales</taxon>
        <taxon>Alcaligenaceae</taxon>
        <taxon>Mesopusillimonas</taxon>
    </lineage>
</organism>
<dbReference type="RefSeq" id="WP_226952936.1">
    <property type="nucleotide sequence ID" value="NZ_JACDXW010000001.1"/>
</dbReference>
<keyword evidence="4" id="KW-0812">Transmembrane</keyword>
<evidence type="ECO:0000256" key="4">
    <source>
        <dbReference type="ARBA" id="ARBA00022692"/>
    </source>
</evidence>
<dbReference type="InterPro" id="IPR029787">
    <property type="entry name" value="Nucleotide_cyclase"/>
</dbReference>
<keyword evidence="6" id="KW-0472">Membrane</keyword>
<keyword evidence="5" id="KW-1133">Transmembrane helix</keyword>
<dbReference type="SUPFAM" id="SSF55073">
    <property type="entry name" value="Nucleotide cyclase"/>
    <property type="match status" value="1"/>
</dbReference>
<sequence>MTKLFLHKIDLRRLILVLTIVSALVSLANTMQASYLVQSRQLIDSALESNAAYAAKLANSTNDFIEQAQQQLAYSAALLGKNFGDEAAYAAEVDRLRLQTDSFNSVMLLDSRGEVLATSPENQSIMGMTLQTPGVRAAMEEKKPAISTPYISAAGNFIVFISSPVWSPTGKYLGLIGGSIYLRQPSILNRLLASHYHKDGSYVYVVSHDHQLIYHPQSDRVGDYVQGNTVIDKIAKGLNGSEETVNSRQVPVLAGYAVVQSTGWGVVAQRPKAQTLAPIESLMQRVIFKTLPITLISLLVIWWCARQISRPLRLLANSAQSMDDTTTEDRIQTVNSWYFEAQELKRIMLLGIGLLKNNIRRLHADVHTDPLTGLGNRRSLDAALTEFQTANLPFAAVSVDIDFFKKINDTYGHDVGDQVLQSLANCLKEVCRAGDVPCRVGGEEFLILLPGTDKHAAAQMAERLRRQVEAADMPMVGNITVSLGVAHWPDDAKSIAAVLKLADDMLYQAKRGGRNRVAVFE</sequence>
<comment type="caution">
    <text evidence="9">The sequence shown here is derived from an EMBL/GenBank/DDBJ whole genome shotgun (WGS) entry which is preliminary data.</text>
</comment>
<dbReference type="PROSITE" id="PS50887">
    <property type="entry name" value="GGDEF"/>
    <property type="match status" value="1"/>
</dbReference>
<dbReference type="SMART" id="SM00267">
    <property type="entry name" value="GGDEF"/>
    <property type="match status" value="1"/>
</dbReference>
<dbReference type="Gene3D" id="3.30.70.270">
    <property type="match status" value="1"/>
</dbReference>
<keyword evidence="3" id="KW-1003">Cell membrane</keyword>
<accession>A0ABS8C9N5</accession>
<evidence type="ECO:0000256" key="7">
    <source>
        <dbReference type="ARBA" id="ARBA00034247"/>
    </source>
</evidence>
<dbReference type="CDD" id="cd18773">
    <property type="entry name" value="PDC1_HK_sensor"/>
    <property type="match status" value="1"/>
</dbReference>
<evidence type="ECO:0000313" key="10">
    <source>
        <dbReference type="Proteomes" id="UP000776983"/>
    </source>
</evidence>
<evidence type="ECO:0000256" key="3">
    <source>
        <dbReference type="ARBA" id="ARBA00022475"/>
    </source>
</evidence>
<dbReference type="InterPro" id="IPR050469">
    <property type="entry name" value="Diguanylate_Cyclase"/>
</dbReference>
<dbReference type="CDD" id="cd01949">
    <property type="entry name" value="GGDEF"/>
    <property type="match status" value="1"/>
</dbReference>
<dbReference type="EC" id="2.7.7.65" evidence="2"/>
<comment type="subcellular location">
    <subcellularLocation>
        <location evidence="1">Cell membrane</location>
        <topology evidence="1">Multi-pass membrane protein</topology>
    </subcellularLocation>
</comment>
<dbReference type="PANTHER" id="PTHR45138:SF9">
    <property type="entry name" value="DIGUANYLATE CYCLASE DGCM-RELATED"/>
    <property type="match status" value="1"/>
</dbReference>
<dbReference type="Pfam" id="PF00990">
    <property type="entry name" value="GGDEF"/>
    <property type="match status" value="1"/>
</dbReference>
<gene>
    <name evidence="9" type="ORF">H0484_02950</name>
</gene>
<evidence type="ECO:0000259" key="8">
    <source>
        <dbReference type="PROSITE" id="PS50887"/>
    </source>
</evidence>
<dbReference type="Proteomes" id="UP000776983">
    <property type="component" value="Unassembled WGS sequence"/>
</dbReference>
<dbReference type="PANTHER" id="PTHR45138">
    <property type="entry name" value="REGULATORY COMPONENTS OF SENSORY TRANSDUCTION SYSTEM"/>
    <property type="match status" value="1"/>
</dbReference>
<evidence type="ECO:0000313" key="9">
    <source>
        <dbReference type="EMBL" id="MCB5362713.1"/>
    </source>
</evidence>
<comment type="catalytic activity">
    <reaction evidence="7">
        <text>2 GTP = 3',3'-c-di-GMP + 2 diphosphate</text>
        <dbReference type="Rhea" id="RHEA:24898"/>
        <dbReference type="ChEBI" id="CHEBI:33019"/>
        <dbReference type="ChEBI" id="CHEBI:37565"/>
        <dbReference type="ChEBI" id="CHEBI:58805"/>
        <dbReference type="EC" id="2.7.7.65"/>
    </reaction>
</comment>
<name>A0ABS8C9N5_9BURK</name>
<evidence type="ECO:0000256" key="1">
    <source>
        <dbReference type="ARBA" id="ARBA00004651"/>
    </source>
</evidence>
<dbReference type="Pfam" id="PF02743">
    <property type="entry name" value="dCache_1"/>
    <property type="match status" value="1"/>
</dbReference>
<dbReference type="CDD" id="cd18774">
    <property type="entry name" value="PDC2_HK_sensor"/>
    <property type="match status" value="1"/>
</dbReference>